<dbReference type="InterPro" id="IPR000182">
    <property type="entry name" value="GNAT_dom"/>
</dbReference>
<dbReference type="STRING" id="258515.SAMN05192585_12730"/>
<proteinExistence type="predicted"/>
<gene>
    <name evidence="2" type="ORF">SAMN05192585_12730</name>
</gene>
<dbReference type="GO" id="GO:0016747">
    <property type="term" value="F:acyltransferase activity, transferring groups other than amino-acyl groups"/>
    <property type="evidence" value="ECO:0007669"/>
    <property type="project" value="InterPro"/>
</dbReference>
<dbReference type="Gene3D" id="3.40.630.30">
    <property type="match status" value="1"/>
</dbReference>
<dbReference type="Pfam" id="PF13302">
    <property type="entry name" value="Acetyltransf_3"/>
    <property type="match status" value="1"/>
</dbReference>
<dbReference type="InterPro" id="IPR016181">
    <property type="entry name" value="Acyl_CoA_acyltransferase"/>
</dbReference>
<dbReference type="EMBL" id="FNID01000027">
    <property type="protein sequence ID" value="SDN66864.1"/>
    <property type="molecule type" value="Genomic_DNA"/>
</dbReference>
<organism evidence="2 3">
    <name type="scientific">Acetanaerobacterium elongatum</name>
    <dbReference type="NCBI Taxonomy" id="258515"/>
    <lineage>
        <taxon>Bacteria</taxon>
        <taxon>Bacillati</taxon>
        <taxon>Bacillota</taxon>
        <taxon>Clostridia</taxon>
        <taxon>Eubacteriales</taxon>
        <taxon>Oscillospiraceae</taxon>
        <taxon>Acetanaerobacterium</taxon>
    </lineage>
</organism>
<sequence length="234" mass="26206">MNIELMRNNENRLCRGGTGTEYIDVYQSYITVLFNHMKSGGQGDTLSTVPITDNCGSVVGQLRPITRDFLVSVPGCARLIARWRNENPTLSAQAFTATEQGTISWLENQILARSDRLLFLILLNDGTAVGHIGYSNFDYARRMCEVDAVLRGEKSAPPGTMTFALHALIRWGLDTLKLNIIRLRVFADNTHAIEFYKRNGFVVKAENLPAGEGSEKAYTLMQLDIPSWRQGVYQ</sequence>
<protein>
    <submittedName>
        <fullName evidence="2">Protein N-acetyltransferase, RimJ/RimL family</fullName>
    </submittedName>
</protein>
<dbReference type="PANTHER" id="PTHR43415:SF3">
    <property type="entry name" value="GNAT-FAMILY ACETYLTRANSFERASE"/>
    <property type="match status" value="1"/>
</dbReference>
<dbReference type="PANTHER" id="PTHR43415">
    <property type="entry name" value="SPERMIDINE N(1)-ACETYLTRANSFERASE"/>
    <property type="match status" value="1"/>
</dbReference>
<dbReference type="PROSITE" id="PS51186">
    <property type="entry name" value="GNAT"/>
    <property type="match status" value="1"/>
</dbReference>
<reference evidence="2 3" key="1">
    <citation type="submission" date="2016-10" db="EMBL/GenBank/DDBJ databases">
        <authorList>
            <person name="de Groot N.N."/>
        </authorList>
    </citation>
    <scope>NUCLEOTIDE SEQUENCE [LARGE SCALE GENOMIC DNA]</scope>
    <source>
        <strain evidence="2 3">CGMCC 1.5012</strain>
    </source>
</reference>
<accession>A0A1H0D9I0</accession>
<dbReference type="Proteomes" id="UP000199182">
    <property type="component" value="Unassembled WGS sequence"/>
</dbReference>
<dbReference type="SUPFAM" id="SSF55729">
    <property type="entry name" value="Acyl-CoA N-acyltransferases (Nat)"/>
    <property type="match status" value="1"/>
</dbReference>
<evidence type="ECO:0000259" key="1">
    <source>
        <dbReference type="PROSITE" id="PS51186"/>
    </source>
</evidence>
<keyword evidence="2" id="KW-0808">Transferase</keyword>
<evidence type="ECO:0000313" key="3">
    <source>
        <dbReference type="Proteomes" id="UP000199182"/>
    </source>
</evidence>
<dbReference type="AlphaFoldDB" id="A0A1H0D9I0"/>
<name>A0A1H0D9I0_9FIRM</name>
<evidence type="ECO:0000313" key="2">
    <source>
        <dbReference type="EMBL" id="SDN66864.1"/>
    </source>
</evidence>
<keyword evidence="3" id="KW-1185">Reference proteome</keyword>
<feature type="domain" description="N-acetyltransferase" evidence="1">
    <location>
        <begin position="60"/>
        <end position="226"/>
    </location>
</feature>